<dbReference type="Proteomes" id="UP000276133">
    <property type="component" value="Unassembled WGS sequence"/>
</dbReference>
<feature type="chain" id="PRO_5018198221" evidence="1">
    <location>
        <begin position="24"/>
        <end position="153"/>
    </location>
</feature>
<protein>
    <submittedName>
        <fullName evidence="2">Uncharacterized protein</fullName>
    </submittedName>
</protein>
<feature type="signal peptide" evidence="1">
    <location>
        <begin position="1"/>
        <end position="23"/>
    </location>
</feature>
<reference evidence="2 3" key="1">
    <citation type="journal article" date="2018" name="Sci. Rep.">
        <title>Genomic signatures of local adaptation to the degree of environmental predictability in rotifers.</title>
        <authorList>
            <person name="Franch-Gras L."/>
            <person name="Hahn C."/>
            <person name="Garcia-Roger E.M."/>
            <person name="Carmona M.J."/>
            <person name="Serra M."/>
            <person name="Gomez A."/>
        </authorList>
    </citation>
    <scope>NUCLEOTIDE SEQUENCE [LARGE SCALE GENOMIC DNA]</scope>
    <source>
        <strain evidence="2">HYR1</strain>
    </source>
</reference>
<comment type="caution">
    <text evidence="2">The sequence shown here is derived from an EMBL/GenBank/DDBJ whole genome shotgun (WGS) entry which is preliminary data.</text>
</comment>
<evidence type="ECO:0000313" key="3">
    <source>
        <dbReference type="Proteomes" id="UP000276133"/>
    </source>
</evidence>
<sequence length="153" mass="17433">MFQKYGILLGALLFYMKFRISICSVCHFYDQKTHEIKTAYCPYVCCIIPSSIENVNNHVANFFLLYIENQTGSIQNVNDPHSGSVYSNNVYTMRSTNNVGNENVIETIRIDTPSSLEPPSYNSVMEASRIPFQSKSQPFFTTFSQNIQNSNTI</sequence>
<gene>
    <name evidence="2" type="ORF">BpHYR1_011444</name>
</gene>
<accession>A0A3M7QF00</accession>
<organism evidence="2 3">
    <name type="scientific">Brachionus plicatilis</name>
    <name type="common">Marine rotifer</name>
    <name type="synonym">Brachionus muelleri</name>
    <dbReference type="NCBI Taxonomy" id="10195"/>
    <lineage>
        <taxon>Eukaryota</taxon>
        <taxon>Metazoa</taxon>
        <taxon>Spiralia</taxon>
        <taxon>Gnathifera</taxon>
        <taxon>Rotifera</taxon>
        <taxon>Eurotatoria</taxon>
        <taxon>Monogononta</taxon>
        <taxon>Pseudotrocha</taxon>
        <taxon>Ploima</taxon>
        <taxon>Brachionidae</taxon>
        <taxon>Brachionus</taxon>
    </lineage>
</organism>
<name>A0A3M7QF00_BRAPC</name>
<keyword evidence="1" id="KW-0732">Signal</keyword>
<dbReference type="EMBL" id="REGN01006372">
    <property type="protein sequence ID" value="RNA09764.1"/>
    <property type="molecule type" value="Genomic_DNA"/>
</dbReference>
<proteinExistence type="predicted"/>
<evidence type="ECO:0000256" key="1">
    <source>
        <dbReference type="SAM" id="SignalP"/>
    </source>
</evidence>
<keyword evidence="3" id="KW-1185">Reference proteome</keyword>
<dbReference type="AlphaFoldDB" id="A0A3M7QF00"/>
<evidence type="ECO:0000313" key="2">
    <source>
        <dbReference type="EMBL" id="RNA09764.1"/>
    </source>
</evidence>